<evidence type="ECO:0000313" key="3">
    <source>
        <dbReference type="Proteomes" id="UP000018837"/>
    </source>
</evidence>
<evidence type="ECO:0000256" key="1">
    <source>
        <dbReference type="SAM" id="Phobius"/>
    </source>
</evidence>
<organism evidence="2 3">
    <name type="scientific">Tannerella sp. oral taxon BU063 isolate Cell 2</name>
    <dbReference type="NCBI Taxonomy" id="1411148"/>
    <lineage>
        <taxon>Bacteria</taxon>
        <taxon>Pseudomonadati</taxon>
        <taxon>Bacteroidota</taxon>
        <taxon>Bacteroidia</taxon>
        <taxon>Bacteroidales</taxon>
        <taxon>Tannerellaceae</taxon>
        <taxon>Tannerella</taxon>
    </lineage>
</organism>
<feature type="transmembrane region" description="Helical" evidence="1">
    <location>
        <begin position="125"/>
        <end position="149"/>
    </location>
</feature>
<feature type="transmembrane region" description="Helical" evidence="1">
    <location>
        <begin position="217"/>
        <end position="239"/>
    </location>
</feature>
<feature type="transmembrane region" description="Helical" evidence="1">
    <location>
        <begin position="154"/>
        <end position="170"/>
    </location>
</feature>
<feature type="transmembrane region" description="Helical" evidence="1">
    <location>
        <begin position="102"/>
        <end position="119"/>
    </location>
</feature>
<evidence type="ECO:0000313" key="2">
    <source>
        <dbReference type="EMBL" id="ETK00763.1"/>
    </source>
</evidence>
<feature type="transmembrane region" description="Helical" evidence="1">
    <location>
        <begin position="46"/>
        <end position="63"/>
    </location>
</feature>
<dbReference type="EMBL" id="AYUF01000495">
    <property type="protein sequence ID" value="ETK00763.1"/>
    <property type="molecule type" value="Genomic_DNA"/>
</dbReference>
<dbReference type="Pfam" id="PF19540">
    <property type="entry name" value="DUF6064"/>
    <property type="match status" value="1"/>
</dbReference>
<gene>
    <name evidence="2" type="ORF">N425_13095</name>
</gene>
<proteinExistence type="predicted"/>
<feature type="transmembrane region" description="Helical" evidence="1">
    <location>
        <begin position="75"/>
        <end position="95"/>
    </location>
</feature>
<comment type="caution">
    <text evidence="2">The sequence shown here is derived from an EMBL/GenBank/DDBJ whole genome shotgun (WGS) entry which is preliminary data.</text>
</comment>
<keyword evidence="1" id="KW-1133">Transmembrane helix</keyword>
<dbReference type="PATRIC" id="fig|1411148.3.peg.2190"/>
<keyword evidence="1" id="KW-0812">Transmembrane</keyword>
<feature type="transmembrane region" description="Helical" evidence="1">
    <location>
        <begin position="16"/>
        <end position="34"/>
    </location>
</feature>
<dbReference type="InterPro" id="IPR045708">
    <property type="entry name" value="DUF6064"/>
</dbReference>
<protein>
    <submittedName>
        <fullName evidence="2">Membrane protein</fullName>
    </submittedName>
</protein>
<dbReference type="Proteomes" id="UP000018837">
    <property type="component" value="Unassembled WGS sequence"/>
</dbReference>
<dbReference type="AlphaFoldDB" id="W2C144"/>
<accession>W2C144</accession>
<name>W2C144_9BACT</name>
<sequence length="240" mass="27365">METFWRTIAYYNATTWAGQLILILVGICLTVLLVRRPIPWVKWAMKVYLAAIYLWVAVVYYFVCCRERDYNEVMALYWALLAAIWVWDLTTGYTSFERSHKYDLVACVLLTMSFVYPLISLARGLTFPMVTSPVMPCSVSVFTIGLLLFFVRRVNLFLVLLLCHWALIGLTKAGSFHIPEDFVLVATAIPGLYLFFKERYLTDPHRATKPDAKYINALLIAVCIGLAALLLATMASAFFL</sequence>
<keyword evidence="1" id="KW-0472">Membrane</keyword>
<feature type="transmembrane region" description="Helical" evidence="1">
    <location>
        <begin position="176"/>
        <end position="196"/>
    </location>
</feature>
<reference evidence="2 3" key="1">
    <citation type="submission" date="2013-11" db="EMBL/GenBank/DDBJ databases">
        <title>Single cell genomics of uncultured Tannerella BU063 (oral taxon 286).</title>
        <authorList>
            <person name="Beall C.J."/>
            <person name="Campbell A.G."/>
            <person name="Griffen A.L."/>
            <person name="Podar M."/>
            <person name="Leys E.J."/>
        </authorList>
    </citation>
    <scope>NUCLEOTIDE SEQUENCE [LARGE SCALE GENOMIC DNA]</scope>
    <source>
        <strain evidence="2">Cell 2</strain>
    </source>
</reference>